<dbReference type="GO" id="GO:0005886">
    <property type="term" value="C:plasma membrane"/>
    <property type="evidence" value="ECO:0007669"/>
    <property type="project" value="UniProtKB-SubCell"/>
</dbReference>
<evidence type="ECO:0000256" key="5">
    <source>
        <dbReference type="ARBA" id="ARBA00023136"/>
    </source>
</evidence>
<keyword evidence="5 6" id="KW-0472">Membrane</keyword>
<dbReference type="STRING" id="54.SAMN02745121_00466"/>
<dbReference type="Gene3D" id="3.90.550.10">
    <property type="entry name" value="Spore Coat Polysaccharide Biosynthesis Protein SpsA, Chain A"/>
    <property type="match status" value="1"/>
</dbReference>
<dbReference type="CDD" id="cd06423">
    <property type="entry name" value="CESA_like"/>
    <property type="match status" value="1"/>
</dbReference>
<dbReference type="Proteomes" id="UP000199400">
    <property type="component" value="Unassembled WGS sequence"/>
</dbReference>
<evidence type="ECO:0000256" key="4">
    <source>
        <dbReference type="ARBA" id="ARBA00022679"/>
    </source>
</evidence>
<dbReference type="EMBL" id="FOMX01000002">
    <property type="protein sequence ID" value="SFD53233.1"/>
    <property type="molecule type" value="Genomic_DNA"/>
</dbReference>
<dbReference type="InterPro" id="IPR029044">
    <property type="entry name" value="Nucleotide-diphossugar_trans"/>
</dbReference>
<feature type="transmembrane region" description="Helical" evidence="6">
    <location>
        <begin position="407"/>
        <end position="426"/>
    </location>
</feature>
<dbReference type="GO" id="GO:0050501">
    <property type="term" value="F:hyaluronan synthase activity"/>
    <property type="evidence" value="ECO:0007669"/>
    <property type="project" value="TreeGrafter"/>
</dbReference>
<dbReference type="PANTHER" id="PTHR22913">
    <property type="entry name" value="HYALURONAN SYNTHASE"/>
    <property type="match status" value="1"/>
</dbReference>
<feature type="transmembrane region" description="Helical" evidence="6">
    <location>
        <begin position="42"/>
        <end position="63"/>
    </location>
</feature>
<evidence type="ECO:0000256" key="2">
    <source>
        <dbReference type="ARBA" id="ARBA00022475"/>
    </source>
</evidence>
<feature type="transmembrane region" description="Helical" evidence="6">
    <location>
        <begin position="379"/>
        <end position="401"/>
    </location>
</feature>
<keyword evidence="3" id="KW-0328">Glycosyltransferase</keyword>
<dbReference type="Pfam" id="PF13641">
    <property type="entry name" value="Glyco_tranf_2_3"/>
    <property type="match status" value="1"/>
</dbReference>
<dbReference type="PANTHER" id="PTHR22913:SF12">
    <property type="entry name" value="MANNURONAN SYNTHASE"/>
    <property type="match status" value="1"/>
</dbReference>
<feature type="transmembrane region" description="Helical" evidence="6">
    <location>
        <begin position="83"/>
        <end position="104"/>
    </location>
</feature>
<evidence type="ECO:0000256" key="1">
    <source>
        <dbReference type="ARBA" id="ARBA00004236"/>
    </source>
</evidence>
<keyword evidence="4" id="KW-0808">Transferase</keyword>
<evidence type="ECO:0000256" key="6">
    <source>
        <dbReference type="SAM" id="Phobius"/>
    </source>
</evidence>
<organism evidence="7 8">
    <name type="scientific">Nannocystis exedens</name>
    <dbReference type="NCBI Taxonomy" id="54"/>
    <lineage>
        <taxon>Bacteria</taxon>
        <taxon>Pseudomonadati</taxon>
        <taxon>Myxococcota</taxon>
        <taxon>Polyangia</taxon>
        <taxon>Nannocystales</taxon>
        <taxon>Nannocystaceae</taxon>
        <taxon>Nannocystis</taxon>
    </lineage>
</organism>
<dbReference type="GO" id="GO:0085029">
    <property type="term" value="P:extracellular matrix assembly"/>
    <property type="evidence" value="ECO:0007669"/>
    <property type="project" value="TreeGrafter"/>
</dbReference>
<dbReference type="SUPFAM" id="SSF53448">
    <property type="entry name" value="Nucleotide-diphospho-sugar transferases"/>
    <property type="match status" value="1"/>
</dbReference>
<dbReference type="RefSeq" id="WP_170136607.1">
    <property type="nucleotide sequence ID" value="NZ_FOMX01000002.1"/>
</dbReference>
<keyword evidence="6" id="KW-0812">Transmembrane</keyword>
<sequence>MHRQSSRRPDPARNQVTARLQSLLGRSVPEAGRGRPGPIDPLLKLAIVCALAGLIAVPLHYGLSPFLVEFDELVALPWLRTVLLASGALLLGHAALTLFFSLLYRPTPAPHADLPRCTVIVPAYNEGPMVGVALGSILVGDYPRDRLEVLAIDDGSTDDTWTHIQRIAREHPDVVRAIRMPKNGGKREALRAGFAAATGEVVVTVDSDSRLDPDALRQIVAPIMADPRVAAVAGKVLVLNRYSGLITRLLAIRFFLAFDLGRAAQSRFGAVLCCPGALTAYRRSAVLAVLDRWATQTFLGEPCTIGEDRALTTWLLRTGHRAVYQSTAIVHTLVPTHYAGLARMYLRWERGNLREGLTLLPVLATRWRREDRWWPTIDILLELGQVPLACLAVALTVTHLLAAPLDILRLVATIAVFALVQSLYALRSERSTDFLYGVGYAFFAFLCLQWIYPWSLVTVRNGRWLTR</sequence>
<dbReference type="GO" id="GO:0030213">
    <property type="term" value="P:hyaluronan biosynthetic process"/>
    <property type="evidence" value="ECO:0007669"/>
    <property type="project" value="TreeGrafter"/>
</dbReference>
<keyword evidence="8" id="KW-1185">Reference proteome</keyword>
<feature type="transmembrane region" description="Helical" evidence="6">
    <location>
        <begin position="433"/>
        <end position="452"/>
    </location>
</feature>
<keyword evidence="2" id="KW-1003">Cell membrane</keyword>
<accession>A0A1I1TAA2</accession>
<protein>
    <submittedName>
        <fullName evidence="7">Hyaluronan synthase</fullName>
    </submittedName>
</protein>
<proteinExistence type="predicted"/>
<dbReference type="AlphaFoldDB" id="A0A1I1TAA2"/>
<comment type="subcellular location">
    <subcellularLocation>
        <location evidence="1">Cell membrane</location>
    </subcellularLocation>
</comment>
<evidence type="ECO:0000313" key="8">
    <source>
        <dbReference type="Proteomes" id="UP000199400"/>
    </source>
</evidence>
<evidence type="ECO:0000313" key="7">
    <source>
        <dbReference type="EMBL" id="SFD53233.1"/>
    </source>
</evidence>
<evidence type="ECO:0000256" key="3">
    <source>
        <dbReference type="ARBA" id="ARBA00022676"/>
    </source>
</evidence>
<name>A0A1I1TAA2_9BACT</name>
<reference evidence="8" key="1">
    <citation type="submission" date="2016-10" db="EMBL/GenBank/DDBJ databases">
        <authorList>
            <person name="Varghese N."/>
            <person name="Submissions S."/>
        </authorList>
    </citation>
    <scope>NUCLEOTIDE SEQUENCE [LARGE SCALE GENOMIC DNA]</scope>
    <source>
        <strain evidence="8">ATCC 25963</strain>
    </source>
</reference>
<gene>
    <name evidence="7" type="ORF">SAMN02745121_00466</name>
</gene>
<keyword evidence="6" id="KW-1133">Transmembrane helix</keyword>